<protein>
    <submittedName>
        <fullName evidence="6">Type-1 restriction enzyme EcoKI specificity protein</fullName>
    </submittedName>
</protein>
<evidence type="ECO:0000256" key="3">
    <source>
        <dbReference type="ARBA" id="ARBA00023125"/>
    </source>
</evidence>
<dbReference type="PANTHER" id="PTHR30408">
    <property type="entry name" value="TYPE-1 RESTRICTION ENZYME ECOKI SPECIFICITY PROTEIN"/>
    <property type="match status" value="1"/>
</dbReference>
<dbReference type="Gene3D" id="1.10.287.1120">
    <property type="entry name" value="Bipartite methylase S protein"/>
    <property type="match status" value="1"/>
</dbReference>
<comment type="similarity">
    <text evidence="1">Belongs to the type-I restriction system S methylase family.</text>
</comment>
<feature type="domain" description="Type I restriction modification DNA specificity" evidence="5">
    <location>
        <begin position="225"/>
        <end position="391"/>
    </location>
</feature>
<feature type="domain" description="Type I restriction modification DNA specificity" evidence="5">
    <location>
        <begin position="6"/>
        <end position="188"/>
    </location>
</feature>
<dbReference type="PANTHER" id="PTHR30408:SF12">
    <property type="entry name" value="TYPE I RESTRICTION ENZYME MJAVIII SPECIFICITY SUBUNIT"/>
    <property type="match status" value="1"/>
</dbReference>
<dbReference type="GO" id="GO:0009307">
    <property type="term" value="P:DNA restriction-modification system"/>
    <property type="evidence" value="ECO:0007669"/>
    <property type="project" value="UniProtKB-KW"/>
</dbReference>
<dbReference type="REBASE" id="363809">
    <property type="entry name" value="S.Awo160ORF1234P"/>
</dbReference>
<name>A0A5Q4ZR12_9GAMM</name>
<organism evidence="6">
    <name type="scientific">Aliivibrio wodanis</name>
    <dbReference type="NCBI Taxonomy" id="80852"/>
    <lineage>
        <taxon>Bacteria</taxon>
        <taxon>Pseudomonadati</taxon>
        <taxon>Pseudomonadota</taxon>
        <taxon>Gammaproteobacteria</taxon>
        <taxon>Vibrionales</taxon>
        <taxon>Vibrionaceae</taxon>
        <taxon>Aliivibrio</taxon>
    </lineage>
</organism>
<evidence type="ECO:0000256" key="2">
    <source>
        <dbReference type="ARBA" id="ARBA00022747"/>
    </source>
</evidence>
<evidence type="ECO:0000313" key="6">
    <source>
        <dbReference type="EMBL" id="VVV03852.1"/>
    </source>
</evidence>
<evidence type="ECO:0000256" key="1">
    <source>
        <dbReference type="ARBA" id="ARBA00010923"/>
    </source>
</evidence>
<dbReference type="InterPro" id="IPR044946">
    <property type="entry name" value="Restrct_endonuc_typeI_TRD_sf"/>
</dbReference>
<evidence type="ECO:0000259" key="5">
    <source>
        <dbReference type="Pfam" id="PF01420"/>
    </source>
</evidence>
<gene>
    <name evidence="6" type="primary">hsdS_1</name>
    <name evidence="6" type="ORF">AW0309160_01235</name>
</gene>
<proteinExistence type="inferred from homology"/>
<keyword evidence="2" id="KW-0680">Restriction system</keyword>
<dbReference type="InterPro" id="IPR000055">
    <property type="entry name" value="Restrct_endonuc_typeI_TRD"/>
</dbReference>
<evidence type="ECO:0000256" key="4">
    <source>
        <dbReference type="SAM" id="Coils"/>
    </source>
</evidence>
<dbReference type="InterPro" id="IPR052021">
    <property type="entry name" value="Type-I_RS_S_subunit"/>
</dbReference>
<keyword evidence="3" id="KW-0238">DNA-binding</keyword>
<dbReference type="AlphaFoldDB" id="A0A5Q4ZR12"/>
<accession>A0A5Q4ZR12</accession>
<dbReference type="Pfam" id="PF01420">
    <property type="entry name" value="Methylase_S"/>
    <property type="match status" value="2"/>
</dbReference>
<dbReference type="EMBL" id="LR721750">
    <property type="protein sequence ID" value="VVV03852.1"/>
    <property type="molecule type" value="Genomic_DNA"/>
</dbReference>
<keyword evidence="4" id="KW-0175">Coiled coil</keyword>
<dbReference type="CDD" id="cd17253">
    <property type="entry name" value="RMtype1_S_Eco933I-TRD2-CR2_like"/>
    <property type="match status" value="1"/>
</dbReference>
<dbReference type="Gene3D" id="3.90.220.20">
    <property type="entry name" value="DNA methylase specificity domains"/>
    <property type="match status" value="2"/>
</dbReference>
<dbReference type="GO" id="GO:0003677">
    <property type="term" value="F:DNA binding"/>
    <property type="evidence" value="ECO:0007669"/>
    <property type="project" value="UniProtKB-KW"/>
</dbReference>
<reference evidence="6" key="1">
    <citation type="submission" date="2019-09" db="EMBL/GenBank/DDBJ databases">
        <authorList>
            <person name="Hjerde E."/>
        </authorList>
    </citation>
    <scope>NUCLEOTIDE SEQUENCE</scope>
    <source>
        <strain evidence="6">06/09/160</strain>
    </source>
</reference>
<dbReference type="SUPFAM" id="SSF116734">
    <property type="entry name" value="DNA methylase specificity domain"/>
    <property type="match status" value="2"/>
</dbReference>
<feature type="coiled-coil region" evidence="4">
    <location>
        <begin position="170"/>
        <end position="197"/>
    </location>
</feature>
<sequence>MSDLIPDGWEIKSISNIAKIGSSKRILQSEYVANGVPFFRSREAILRSKRKTITNPLYIARERFEELKGKFGVPIKDEILVTAVGTIGVIYLIEDIEFYFKDGNLLWIREIDKKVSPNYLAKYLSSDVFQESIARITSGSSQSALTIEKLSELEFNLPPLPEQKKIAAILTSVDEVIEKTQAQINKLKDLKTGMMQELLTCGVGVDGKPHTEFKDSPVGRIPMAWDVELIGNLFSVQLGKMLSKASKITDSPLSYLGNKNIQWGRVVIDDLEKMDFSEKEKQKFSLETGDLLMCEGGDVGRCAIWMNEISDCYYQKAIHRLRPIENRYKPVLLMEYMKFAKENGLLVDYISQTSIAHLTKEKLISIPVPVPSITEQEVIIRVLETLSNRLKVADGKLKKNRNLKKALMQDLLTGKVRVKVDSE</sequence>